<dbReference type="AlphaFoldDB" id="A0A4V6KVK6"/>
<dbReference type="EMBL" id="CABEEZ010000152">
    <property type="protein sequence ID" value="VTR58368.1"/>
    <property type="molecule type" value="Genomic_DNA"/>
</dbReference>
<feature type="domain" description="Translation elongation factor EFTu-like" evidence="2">
    <location>
        <begin position="37"/>
        <end position="102"/>
    </location>
</feature>
<dbReference type="InterPro" id="IPR004161">
    <property type="entry name" value="EFTu-like_2"/>
</dbReference>
<keyword evidence="1" id="KW-0342">GTP-binding</keyword>
<evidence type="ECO:0000259" key="2">
    <source>
        <dbReference type="Pfam" id="PF03144"/>
    </source>
</evidence>
<dbReference type="Gene3D" id="2.40.30.10">
    <property type="entry name" value="Translation factors"/>
    <property type="match status" value="1"/>
</dbReference>
<gene>
    <name evidence="3" type="primary">selB_1</name>
    <name evidence="3" type="ORF">NCTC12965_07673</name>
</gene>
<reference evidence="3" key="1">
    <citation type="submission" date="2019-05" db="EMBL/GenBank/DDBJ databases">
        <authorList>
            <consortium name="Pathogen Informatics"/>
        </authorList>
    </citation>
    <scope>NUCLEOTIDE SEQUENCE [LARGE SCALE GENOMIC DNA]</scope>
    <source>
        <strain evidence="3">NCTC12965</strain>
    </source>
</reference>
<dbReference type="InterPro" id="IPR009000">
    <property type="entry name" value="Transl_B-barrel_sf"/>
</dbReference>
<name>A0A4V6KVK6_SERFO</name>
<proteinExistence type="predicted"/>
<keyword evidence="1" id="KW-0547">Nucleotide-binding</keyword>
<evidence type="ECO:0000256" key="1">
    <source>
        <dbReference type="ARBA" id="ARBA00023134"/>
    </source>
</evidence>
<dbReference type="SUPFAM" id="SSF50447">
    <property type="entry name" value="Translation proteins"/>
    <property type="match status" value="1"/>
</dbReference>
<protein>
    <submittedName>
        <fullName evidence="3">SelB translation factor</fullName>
    </submittedName>
</protein>
<evidence type="ECO:0000313" key="3">
    <source>
        <dbReference type="EMBL" id="VTR58368.1"/>
    </source>
</evidence>
<sequence length="152" mass="16409">MSCASICWRCKPGEHFTIPSFSAGGGSRFQRQRCRLVVTGTALGGSVAVGDTLWLTGADVPVRVRGLHAQNQVAEQAVAGQRIALNISGDVSKDQLTRGDWLLAQQPPAAAERILVAIEAMRRSSTGSRYIFTMPPAISPGALRCWRTTWRS</sequence>
<dbReference type="Pfam" id="PF03144">
    <property type="entry name" value="GTP_EFTU_D2"/>
    <property type="match status" value="1"/>
</dbReference>
<organism evidence="3">
    <name type="scientific">Serratia fonticola</name>
    <dbReference type="NCBI Taxonomy" id="47917"/>
    <lineage>
        <taxon>Bacteria</taxon>
        <taxon>Pseudomonadati</taxon>
        <taxon>Pseudomonadota</taxon>
        <taxon>Gammaproteobacteria</taxon>
        <taxon>Enterobacterales</taxon>
        <taxon>Yersiniaceae</taxon>
        <taxon>Serratia</taxon>
    </lineage>
</organism>
<accession>A0A4V6KVK6</accession>